<dbReference type="RefSeq" id="WP_123191467.1">
    <property type="nucleotide sequence ID" value="NZ_QICD01000003.1"/>
</dbReference>
<evidence type="ECO:0000313" key="1">
    <source>
        <dbReference type="EMBL" id="RNL48089.1"/>
    </source>
</evidence>
<dbReference type="Proteomes" id="UP000278632">
    <property type="component" value="Unassembled WGS sequence"/>
</dbReference>
<protein>
    <submittedName>
        <fullName evidence="1">Uncharacterized protein</fullName>
    </submittedName>
</protein>
<organism evidence="1 2">
    <name type="scientific">Paraeggerthella hongkongensis</name>
    <dbReference type="NCBI Taxonomy" id="230658"/>
    <lineage>
        <taxon>Bacteria</taxon>
        <taxon>Bacillati</taxon>
        <taxon>Actinomycetota</taxon>
        <taxon>Coriobacteriia</taxon>
        <taxon>Eggerthellales</taxon>
        <taxon>Eggerthellaceae</taxon>
        <taxon>Paraeggerthella</taxon>
    </lineage>
</organism>
<dbReference type="AlphaFoldDB" id="A0A3N0BIN4"/>
<accession>A0A3N0BIN4</accession>
<comment type="caution">
    <text evidence="1">The sequence shown here is derived from an EMBL/GenBank/DDBJ whole genome shotgun (WGS) entry which is preliminary data.</text>
</comment>
<dbReference type="OrthoDB" id="3194795at2"/>
<reference evidence="2" key="1">
    <citation type="submission" date="2018-05" db="EMBL/GenBank/DDBJ databases">
        <title>Genome Sequencing of selected type strains of the family Eggerthellaceae.</title>
        <authorList>
            <person name="Danylec N."/>
            <person name="Stoll D.A."/>
            <person name="Doetsch A."/>
            <person name="Huch M."/>
        </authorList>
    </citation>
    <scope>NUCLEOTIDE SEQUENCE [LARGE SCALE GENOMIC DNA]</scope>
    <source>
        <strain evidence="2">DSM 16106</strain>
    </source>
</reference>
<dbReference type="EMBL" id="QICD01000003">
    <property type="protein sequence ID" value="RNL48089.1"/>
    <property type="molecule type" value="Genomic_DNA"/>
</dbReference>
<name>A0A3N0BIN4_9ACTN</name>
<proteinExistence type="predicted"/>
<sequence>MGFNLLSKAAEAVQGAAKIAGEVADTTSSKIQEAANAVGETASGTVKAISGAAASAADGITDAIKNAQEEDEKRRAQELSTYHVETNKALQKLSEKDSGSNGELACKQTSKGVIKLPLAELAALGAGFASLSDSFRQIAVQSNASIAGGETLYRWSAPSIGAVPFARGDGAGFLSATTGANGLTQGAFVPVDSGFSMTSMAVAPIDPMTLFIAAAVVNMDRKLDDIKEAQQAILDFIEDNEKAKHIGNINALNEITDTYQHNWNNEKFKEAKLHLVQQIKKDSEQAIVFRRGRISKAQEEGSLIHGDISVNSKLETLNAEFDQYQLALYEFAHAWFLEVMLLENFEEGYLQSVRDKLERYSLQYRELYTECFDGLIEKSATTVESMLLGGVSVASNAIGSVIGSIPVLKDGPVDEALIDVSSKIGDYRYTRIAESLARMKETGDTRITPFINSVDGLNALHNEPIEVFFDSDEVTFKLPE</sequence>
<evidence type="ECO:0000313" key="2">
    <source>
        <dbReference type="Proteomes" id="UP000278632"/>
    </source>
</evidence>
<gene>
    <name evidence="1" type="ORF">DMP08_02730</name>
</gene>
<keyword evidence="2" id="KW-1185">Reference proteome</keyword>